<reference evidence="4 5" key="1">
    <citation type="journal article" date="2011" name="Science">
        <title>The Selaginella genome identifies genetic changes associated with the evolution of vascular plants.</title>
        <authorList>
            <person name="Banks J.A."/>
            <person name="Nishiyama T."/>
            <person name="Hasebe M."/>
            <person name="Bowman J.L."/>
            <person name="Gribskov M."/>
            <person name="dePamphilis C."/>
            <person name="Albert V.A."/>
            <person name="Aono N."/>
            <person name="Aoyama T."/>
            <person name="Ambrose B.A."/>
            <person name="Ashton N.W."/>
            <person name="Axtell M.J."/>
            <person name="Barker E."/>
            <person name="Barker M.S."/>
            <person name="Bennetzen J.L."/>
            <person name="Bonawitz N.D."/>
            <person name="Chapple C."/>
            <person name="Cheng C."/>
            <person name="Correa L.G."/>
            <person name="Dacre M."/>
            <person name="DeBarry J."/>
            <person name="Dreyer I."/>
            <person name="Elias M."/>
            <person name="Engstrom E.M."/>
            <person name="Estelle M."/>
            <person name="Feng L."/>
            <person name="Finet C."/>
            <person name="Floyd S.K."/>
            <person name="Frommer W.B."/>
            <person name="Fujita T."/>
            <person name="Gramzow L."/>
            <person name="Gutensohn M."/>
            <person name="Harholt J."/>
            <person name="Hattori M."/>
            <person name="Heyl A."/>
            <person name="Hirai T."/>
            <person name="Hiwatashi Y."/>
            <person name="Ishikawa M."/>
            <person name="Iwata M."/>
            <person name="Karol K.G."/>
            <person name="Koehler B."/>
            <person name="Kolukisaoglu U."/>
            <person name="Kubo M."/>
            <person name="Kurata T."/>
            <person name="Lalonde S."/>
            <person name="Li K."/>
            <person name="Li Y."/>
            <person name="Litt A."/>
            <person name="Lyons E."/>
            <person name="Manning G."/>
            <person name="Maruyama T."/>
            <person name="Michael T.P."/>
            <person name="Mikami K."/>
            <person name="Miyazaki S."/>
            <person name="Morinaga S."/>
            <person name="Murata T."/>
            <person name="Mueller-Roeber B."/>
            <person name="Nelson D.R."/>
            <person name="Obara M."/>
            <person name="Oguri Y."/>
            <person name="Olmstead R.G."/>
            <person name="Onodera N."/>
            <person name="Petersen B.L."/>
            <person name="Pils B."/>
            <person name="Prigge M."/>
            <person name="Rensing S.A."/>
            <person name="Riano-Pachon D.M."/>
            <person name="Roberts A.W."/>
            <person name="Sato Y."/>
            <person name="Scheller H.V."/>
            <person name="Schulz B."/>
            <person name="Schulz C."/>
            <person name="Shakirov E.V."/>
            <person name="Shibagaki N."/>
            <person name="Shinohara N."/>
            <person name="Shippen D.E."/>
            <person name="Soerensen I."/>
            <person name="Sotooka R."/>
            <person name="Sugimoto N."/>
            <person name="Sugita M."/>
            <person name="Sumikawa N."/>
            <person name="Tanurdzic M."/>
            <person name="Theissen G."/>
            <person name="Ulvskov P."/>
            <person name="Wakazuki S."/>
            <person name="Weng J.K."/>
            <person name="Willats W.W."/>
            <person name="Wipf D."/>
            <person name="Wolf P.G."/>
            <person name="Yang L."/>
            <person name="Zimmer A.D."/>
            <person name="Zhu Q."/>
            <person name="Mitros T."/>
            <person name="Hellsten U."/>
            <person name="Loque D."/>
            <person name="Otillar R."/>
            <person name="Salamov A."/>
            <person name="Schmutz J."/>
            <person name="Shapiro H."/>
            <person name="Lindquist E."/>
            <person name="Lucas S."/>
            <person name="Rokhsar D."/>
            <person name="Grigoriev I.V."/>
        </authorList>
    </citation>
    <scope>NUCLEOTIDE SEQUENCE [LARGE SCALE GENOMIC DNA]</scope>
</reference>
<feature type="signal peptide" evidence="3">
    <location>
        <begin position="1"/>
        <end position="20"/>
    </location>
</feature>
<evidence type="ECO:0000313" key="5">
    <source>
        <dbReference type="Proteomes" id="UP000001514"/>
    </source>
</evidence>
<evidence type="ECO:0008006" key="6">
    <source>
        <dbReference type="Google" id="ProtNLM"/>
    </source>
</evidence>
<dbReference type="OMA" id="NEFPENK"/>
<evidence type="ECO:0000256" key="2">
    <source>
        <dbReference type="SAM" id="Phobius"/>
    </source>
</evidence>
<feature type="transmembrane region" description="Helical" evidence="2">
    <location>
        <begin position="145"/>
        <end position="163"/>
    </location>
</feature>
<accession>D8SPV6</accession>
<evidence type="ECO:0000313" key="4">
    <source>
        <dbReference type="EMBL" id="EFJ13483.1"/>
    </source>
</evidence>
<evidence type="ECO:0000256" key="1">
    <source>
        <dbReference type="ARBA" id="ARBA00010199"/>
    </source>
</evidence>
<dbReference type="InParanoid" id="D8SPV6"/>
<organism evidence="5">
    <name type="scientific">Selaginella moellendorffii</name>
    <name type="common">Spikemoss</name>
    <dbReference type="NCBI Taxonomy" id="88036"/>
    <lineage>
        <taxon>Eukaryota</taxon>
        <taxon>Viridiplantae</taxon>
        <taxon>Streptophyta</taxon>
        <taxon>Embryophyta</taxon>
        <taxon>Tracheophyta</taxon>
        <taxon>Lycopodiopsida</taxon>
        <taxon>Selaginellales</taxon>
        <taxon>Selaginellaceae</taxon>
        <taxon>Selaginella</taxon>
    </lineage>
</organism>
<dbReference type="Pfam" id="PF01554">
    <property type="entry name" value="MatE"/>
    <property type="match status" value="1"/>
</dbReference>
<dbReference type="STRING" id="88036.D8SPV6"/>
<dbReference type="GO" id="GO:0022857">
    <property type="term" value="F:transmembrane transporter activity"/>
    <property type="evidence" value="ECO:0000318"/>
    <property type="project" value="GO_Central"/>
</dbReference>
<dbReference type="EMBL" id="GL377632">
    <property type="protein sequence ID" value="EFJ13483.1"/>
    <property type="molecule type" value="Genomic_DNA"/>
</dbReference>
<keyword evidence="2" id="KW-0812">Transmembrane</keyword>
<dbReference type="GO" id="GO:0015297">
    <property type="term" value="F:antiporter activity"/>
    <property type="evidence" value="ECO:0007669"/>
    <property type="project" value="InterPro"/>
</dbReference>
<keyword evidence="2" id="KW-1133">Transmembrane helix</keyword>
<keyword evidence="3" id="KW-0732">Signal</keyword>
<dbReference type="KEGG" id="smo:SELMODRAFT_122312"/>
<proteinExistence type="inferred from homology"/>
<gene>
    <name evidence="4" type="ORF">SELMODRAFT_122312</name>
</gene>
<name>D8SPV6_SELML</name>
<dbReference type="PANTHER" id="PTHR11206">
    <property type="entry name" value="MULTIDRUG RESISTANCE PROTEIN"/>
    <property type="match status" value="1"/>
</dbReference>
<feature type="transmembrane region" description="Helical" evidence="2">
    <location>
        <begin position="65"/>
        <end position="88"/>
    </location>
</feature>
<evidence type="ECO:0000256" key="3">
    <source>
        <dbReference type="SAM" id="SignalP"/>
    </source>
</evidence>
<keyword evidence="2" id="KW-0472">Membrane</keyword>
<protein>
    <recommendedName>
        <fullName evidence="6">Polysaccharide biosynthesis protein C-terminal domain-containing protein</fullName>
    </recommendedName>
</protein>
<sequence>VEWWAFQILVLLAGLQPNPQFETSVYSIIINSLYSSQCSKFFLLVVTSMRISNELGAGQVSNAQFAFFVTLGLGLVDATTMAIVLFSARHVLGRVYSSEREVINYVAKLGPLIALISFMDDIQASISGAAKGCGLQVTAAAANLGAYYIVGVPVAYILAFHFGQNGKV</sequence>
<dbReference type="Gramene" id="EFJ13483">
    <property type="protein sequence ID" value="EFJ13483"/>
    <property type="gene ID" value="SELMODRAFT_122312"/>
</dbReference>
<dbReference type="HOGENOM" id="CLU_012893_2_2_1"/>
<comment type="similarity">
    <text evidence="1">Belongs to the multi antimicrobial extrusion (MATE) (TC 2.A.66.1) family.</text>
</comment>
<dbReference type="AlphaFoldDB" id="D8SPV6"/>
<dbReference type="InterPro" id="IPR002528">
    <property type="entry name" value="MATE_fam"/>
</dbReference>
<dbReference type="eggNOG" id="KOG1347">
    <property type="taxonomic scope" value="Eukaryota"/>
</dbReference>
<dbReference type="Proteomes" id="UP000001514">
    <property type="component" value="Unassembled WGS sequence"/>
</dbReference>
<dbReference type="GO" id="GO:0016020">
    <property type="term" value="C:membrane"/>
    <property type="evidence" value="ECO:0000318"/>
    <property type="project" value="GO_Central"/>
</dbReference>
<feature type="non-terminal residue" evidence="4">
    <location>
        <position position="1"/>
    </location>
</feature>
<dbReference type="GO" id="GO:0042910">
    <property type="term" value="F:xenobiotic transmembrane transporter activity"/>
    <property type="evidence" value="ECO:0007669"/>
    <property type="project" value="InterPro"/>
</dbReference>
<feature type="chain" id="PRO_5003122922" description="Polysaccharide biosynthesis protein C-terminal domain-containing protein" evidence="3">
    <location>
        <begin position="21"/>
        <end position="168"/>
    </location>
</feature>
<keyword evidence="5" id="KW-1185">Reference proteome</keyword>